<proteinExistence type="predicted"/>
<dbReference type="Gene3D" id="3.40.630.30">
    <property type="match status" value="1"/>
</dbReference>
<sequence>MKWKKNFKNGILLLVKRDEEFIAGEIIVYEKNGPRLAGLGIKNGNTDYLKTDVMLAIYFFAIKYLRQEGYNKLHFGSSRAFLKDGVLQYKKRWRLQVVDDKNIGFLIKPLCSSDGAKEFFLKNPFIYLDQGVFCGAIFLRKDQLHSRADLEKIYKDYYEEGLSKVNVYLYGNGEKIMGDLIPPELHKKMSICSAESLFQT</sequence>
<dbReference type="SUPFAM" id="SSF55729">
    <property type="entry name" value="Acyl-CoA N-acyltransferases (Nat)"/>
    <property type="match status" value="1"/>
</dbReference>
<name>A0A1V4ASV7_9BACT</name>
<reference evidence="1 2" key="1">
    <citation type="journal article" date="2017" name="Water Res.">
        <title>Discovery and metagenomic analysis of an anammox bacterial enrichment related to Candidatus "Brocadia caroliniensis" in a full-scale glycerol-fed nitritation-denitritation separate centrate treatment process.</title>
        <authorList>
            <person name="Park H."/>
            <person name="Brotto A.C."/>
            <person name="van Loosdrecht M.C."/>
            <person name="Chandran K."/>
        </authorList>
    </citation>
    <scope>NUCLEOTIDE SEQUENCE [LARGE SCALE GENOMIC DNA]</scope>
    <source>
        <strain evidence="1">26THWARD</strain>
    </source>
</reference>
<protein>
    <submittedName>
        <fullName evidence="1">Uncharacterized protein</fullName>
    </submittedName>
</protein>
<dbReference type="AlphaFoldDB" id="A0A1V4ASV7"/>
<evidence type="ECO:0000313" key="2">
    <source>
        <dbReference type="Proteomes" id="UP000189681"/>
    </source>
</evidence>
<gene>
    <name evidence="1" type="ORF">AYP45_10350</name>
</gene>
<evidence type="ECO:0000313" key="1">
    <source>
        <dbReference type="EMBL" id="OOP56232.1"/>
    </source>
</evidence>
<dbReference type="EMBL" id="AYTS01000090">
    <property type="protein sequence ID" value="OOP56232.1"/>
    <property type="molecule type" value="Genomic_DNA"/>
</dbReference>
<accession>A0A1V4ASV7</accession>
<dbReference type="Proteomes" id="UP000189681">
    <property type="component" value="Unassembled WGS sequence"/>
</dbReference>
<organism evidence="1 2">
    <name type="scientific">Candidatus Brocadia carolinensis</name>
    <dbReference type="NCBI Taxonomy" id="1004156"/>
    <lineage>
        <taxon>Bacteria</taxon>
        <taxon>Pseudomonadati</taxon>
        <taxon>Planctomycetota</taxon>
        <taxon>Candidatus Brocadiia</taxon>
        <taxon>Candidatus Brocadiales</taxon>
        <taxon>Candidatus Brocadiaceae</taxon>
        <taxon>Candidatus Brocadia</taxon>
    </lineage>
</organism>
<dbReference type="InterPro" id="IPR016181">
    <property type="entry name" value="Acyl_CoA_acyltransferase"/>
</dbReference>
<comment type="caution">
    <text evidence="1">The sequence shown here is derived from an EMBL/GenBank/DDBJ whole genome shotgun (WGS) entry which is preliminary data.</text>
</comment>